<evidence type="ECO:0000259" key="3">
    <source>
        <dbReference type="PROSITE" id="PS50923"/>
    </source>
</evidence>
<gene>
    <name evidence="4" type="ORF">DPMN_146181</name>
</gene>
<proteinExistence type="predicted"/>
<comment type="caution">
    <text evidence="4">The sequence shown here is derived from an EMBL/GenBank/DDBJ whole genome shotgun (WGS) entry which is preliminary data.</text>
</comment>
<dbReference type="SMART" id="SM00032">
    <property type="entry name" value="CCP"/>
    <property type="match status" value="1"/>
</dbReference>
<evidence type="ECO:0000313" key="4">
    <source>
        <dbReference type="EMBL" id="KAH3792682.1"/>
    </source>
</evidence>
<dbReference type="SUPFAM" id="SSF57535">
    <property type="entry name" value="Complement control module/SCR domain"/>
    <property type="match status" value="1"/>
</dbReference>
<name>A0A9D4J229_DREPO</name>
<keyword evidence="5" id="KW-1185">Reference proteome</keyword>
<protein>
    <recommendedName>
        <fullName evidence="3">Sushi domain-containing protein</fullName>
    </recommendedName>
</protein>
<dbReference type="InterPro" id="IPR000436">
    <property type="entry name" value="Sushi_SCR_CCP_dom"/>
</dbReference>
<keyword evidence="2" id="KW-0768">Sushi</keyword>
<accession>A0A9D4J229</accession>
<dbReference type="InterPro" id="IPR035976">
    <property type="entry name" value="Sushi/SCR/CCP_sf"/>
</dbReference>
<dbReference type="CDD" id="cd00033">
    <property type="entry name" value="CCP"/>
    <property type="match status" value="1"/>
</dbReference>
<organism evidence="4 5">
    <name type="scientific">Dreissena polymorpha</name>
    <name type="common">Zebra mussel</name>
    <name type="synonym">Mytilus polymorpha</name>
    <dbReference type="NCBI Taxonomy" id="45954"/>
    <lineage>
        <taxon>Eukaryota</taxon>
        <taxon>Metazoa</taxon>
        <taxon>Spiralia</taxon>
        <taxon>Lophotrochozoa</taxon>
        <taxon>Mollusca</taxon>
        <taxon>Bivalvia</taxon>
        <taxon>Autobranchia</taxon>
        <taxon>Heteroconchia</taxon>
        <taxon>Euheterodonta</taxon>
        <taxon>Imparidentia</taxon>
        <taxon>Neoheterodontei</taxon>
        <taxon>Myida</taxon>
        <taxon>Dreissenoidea</taxon>
        <taxon>Dreissenidae</taxon>
        <taxon>Dreissena</taxon>
    </lineage>
</organism>
<dbReference type="Pfam" id="PF00084">
    <property type="entry name" value="Sushi"/>
    <property type="match status" value="1"/>
</dbReference>
<dbReference type="AlphaFoldDB" id="A0A9D4J229"/>
<comment type="caution">
    <text evidence="2">Lacks conserved residue(s) required for the propagation of feature annotation.</text>
</comment>
<dbReference type="Proteomes" id="UP000828390">
    <property type="component" value="Unassembled WGS sequence"/>
</dbReference>
<sequence length="70" mass="7617">MTQILSFSVMCQTPPVVDHAVDDGHQEQIFFTSGSQVTYTCAHGYSTDGDARATCGGNGEWLELTLMCTR</sequence>
<feature type="domain" description="Sushi" evidence="3">
    <location>
        <begin position="9"/>
        <end position="70"/>
    </location>
</feature>
<feature type="disulfide bond" evidence="2">
    <location>
        <begin position="41"/>
        <end position="68"/>
    </location>
</feature>
<reference evidence="4" key="2">
    <citation type="submission" date="2020-11" db="EMBL/GenBank/DDBJ databases">
        <authorList>
            <person name="McCartney M.A."/>
            <person name="Auch B."/>
            <person name="Kono T."/>
            <person name="Mallez S."/>
            <person name="Becker A."/>
            <person name="Gohl D.M."/>
            <person name="Silverstein K.A.T."/>
            <person name="Koren S."/>
            <person name="Bechman K.B."/>
            <person name="Herman A."/>
            <person name="Abrahante J.E."/>
            <person name="Garbe J."/>
        </authorList>
    </citation>
    <scope>NUCLEOTIDE SEQUENCE</scope>
    <source>
        <strain evidence="4">Duluth1</strain>
        <tissue evidence="4">Whole animal</tissue>
    </source>
</reference>
<keyword evidence="1 2" id="KW-1015">Disulfide bond</keyword>
<reference evidence="4" key="1">
    <citation type="journal article" date="2019" name="bioRxiv">
        <title>The Genome of the Zebra Mussel, Dreissena polymorpha: A Resource for Invasive Species Research.</title>
        <authorList>
            <person name="McCartney M.A."/>
            <person name="Auch B."/>
            <person name="Kono T."/>
            <person name="Mallez S."/>
            <person name="Zhang Y."/>
            <person name="Obille A."/>
            <person name="Becker A."/>
            <person name="Abrahante J.E."/>
            <person name="Garbe J."/>
            <person name="Badalamenti J.P."/>
            <person name="Herman A."/>
            <person name="Mangelson H."/>
            <person name="Liachko I."/>
            <person name="Sullivan S."/>
            <person name="Sone E.D."/>
            <person name="Koren S."/>
            <person name="Silverstein K.A.T."/>
            <person name="Beckman K.B."/>
            <person name="Gohl D.M."/>
        </authorList>
    </citation>
    <scope>NUCLEOTIDE SEQUENCE</scope>
    <source>
        <strain evidence="4">Duluth1</strain>
        <tissue evidence="4">Whole animal</tissue>
    </source>
</reference>
<evidence type="ECO:0000256" key="2">
    <source>
        <dbReference type="PROSITE-ProRule" id="PRU00302"/>
    </source>
</evidence>
<evidence type="ECO:0000313" key="5">
    <source>
        <dbReference type="Proteomes" id="UP000828390"/>
    </source>
</evidence>
<dbReference type="Gene3D" id="2.10.70.10">
    <property type="entry name" value="Complement Module, domain 1"/>
    <property type="match status" value="1"/>
</dbReference>
<dbReference type="EMBL" id="JAIWYP010000007">
    <property type="protein sequence ID" value="KAH3792682.1"/>
    <property type="molecule type" value="Genomic_DNA"/>
</dbReference>
<dbReference type="PROSITE" id="PS50923">
    <property type="entry name" value="SUSHI"/>
    <property type="match status" value="1"/>
</dbReference>
<evidence type="ECO:0000256" key="1">
    <source>
        <dbReference type="ARBA" id="ARBA00023157"/>
    </source>
</evidence>